<keyword evidence="1" id="KW-0812">Transmembrane</keyword>
<protein>
    <recommendedName>
        <fullName evidence="4">Glycosyltransferase RgtA/B/C/D-like domain-containing protein</fullName>
    </recommendedName>
</protein>
<dbReference type="RefSeq" id="WP_184258933.1">
    <property type="nucleotide sequence ID" value="NZ_JACHIO010000020.1"/>
</dbReference>
<proteinExistence type="predicted"/>
<feature type="transmembrane region" description="Helical" evidence="1">
    <location>
        <begin position="441"/>
        <end position="461"/>
    </location>
</feature>
<evidence type="ECO:0000313" key="3">
    <source>
        <dbReference type="Proteomes" id="UP000584867"/>
    </source>
</evidence>
<reference evidence="2 3" key="1">
    <citation type="submission" date="2020-08" db="EMBL/GenBank/DDBJ databases">
        <title>Genomic Encyclopedia of Type Strains, Phase IV (KMG-V): Genome sequencing to study the core and pangenomes of soil and plant-associated prokaryotes.</title>
        <authorList>
            <person name="Whitman W."/>
        </authorList>
    </citation>
    <scope>NUCLEOTIDE SEQUENCE [LARGE SCALE GENOMIC DNA]</scope>
    <source>
        <strain evidence="2 3">X5P3</strain>
    </source>
</reference>
<sequence>MSANHSPVPAETLRERRKRHIFAIFFAAIGLCWPAFLNRYPLLYPDSITYIGDGPAVAAALFLHRFGHFGWQRSAFYSLGILPFHWNRSPWPIVAVHALLTAWVLWLVVRSMVSRGRTRSYLLVVCFLSGLSSVAWFVSFVVPDILGPALYLSIYLLVFARETLSRTERWLLAALVWWGCLAHSTHLLLGVCVCVLLGGLLALSRRARMRFWRGAAQVSVIVVLAVASQLALNLFLFGKLSLDAGRPPLLMARVIADGPGRLYLEQNCPHLSWSICKHVANLPQSEDDFLWLPTGIFSSATEAEKQELRREEMPLVLATVRAFPREQLRASLKNAWQQLLYFEIADFGNSSWMESSLNTVMPGSETSYRRSLQSRNEVPSDFFSDLAEWTVGLSLLVVLGMMPLLWRWRAWRLCGMAFIVLPVIGLNAVLTGALSGIDARYQARVVWLVPLLAVMVVAWGMERYWGNRGRGVA</sequence>
<feature type="transmembrane region" description="Helical" evidence="1">
    <location>
        <begin position="386"/>
        <end position="406"/>
    </location>
</feature>
<keyword evidence="1" id="KW-1133">Transmembrane helix</keyword>
<dbReference type="AlphaFoldDB" id="A0A7W7ZTI5"/>
<evidence type="ECO:0008006" key="4">
    <source>
        <dbReference type="Google" id="ProtNLM"/>
    </source>
</evidence>
<dbReference type="Proteomes" id="UP000584867">
    <property type="component" value="Unassembled WGS sequence"/>
</dbReference>
<feature type="transmembrane region" description="Helical" evidence="1">
    <location>
        <begin position="175"/>
        <end position="203"/>
    </location>
</feature>
<accession>A0A7W7ZTI5</accession>
<keyword evidence="1" id="KW-0472">Membrane</keyword>
<feature type="transmembrane region" description="Helical" evidence="1">
    <location>
        <begin position="215"/>
        <end position="237"/>
    </location>
</feature>
<feature type="transmembrane region" description="Helical" evidence="1">
    <location>
        <begin position="413"/>
        <end position="435"/>
    </location>
</feature>
<feature type="transmembrane region" description="Helical" evidence="1">
    <location>
        <begin position="21"/>
        <end position="37"/>
    </location>
</feature>
<dbReference type="EMBL" id="JACHIO010000020">
    <property type="protein sequence ID" value="MBB5065872.1"/>
    <property type="molecule type" value="Genomic_DNA"/>
</dbReference>
<feature type="transmembrane region" description="Helical" evidence="1">
    <location>
        <begin position="121"/>
        <end position="142"/>
    </location>
</feature>
<organism evidence="2 3">
    <name type="scientific">Granulicella mallensis</name>
    <dbReference type="NCBI Taxonomy" id="940614"/>
    <lineage>
        <taxon>Bacteria</taxon>
        <taxon>Pseudomonadati</taxon>
        <taxon>Acidobacteriota</taxon>
        <taxon>Terriglobia</taxon>
        <taxon>Terriglobales</taxon>
        <taxon>Acidobacteriaceae</taxon>
        <taxon>Granulicella</taxon>
    </lineage>
</organism>
<feature type="transmembrane region" description="Helical" evidence="1">
    <location>
        <begin position="91"/>
        <end position="109"/>
    </location>
</feature>
<name>A0A7W7ZTI5_9BACT</name>
<gene>
    <name evidence="2" type="ORF">HDF15_004242</name>
</gene>
<evidence type="ECO:0000256" key="1">
    <source>
        <dbReference type="SAM" id="Phobius"/>
    </source>
</evidence>
<comment type="caution">
    <text evidence="2">The sequence shown here is derived from an EMBL/GenBank/DDBJ whole genome shotgun (WGS) entry which is preliminary data.</text>
</comment>
<evidence type="ECO:0000313" key="2">
    <source>
        <dbReference type="EMBL" id="MBB5065872.1"/>
    </source>
</evidence>